<evidence type="ECO:0000259" key="3">
    <source>
        <dbReference type="PROSITE" id="PS51186"/>
    </source>
</evidence>
<keyword evidence="1" id="KW-0808">Transferase</keyword>
<dbReference type="Gene3D" id="3.40.630.30">
    <property type="match status" value="1"/>
</dbReference>
<dbReference type="GO" id="GO:0005737">
    <property type="term" value="C:cytoplasm"/>
    <property type="evidence" value="ECO:0007669"/>
    <property type="project" value="TreeGrafter"/>
</dbReference>
<organism evidence="4 5">
    <name type="scientific">Desulfamplus magnetovallimortis</name>
    <dbReference type="NCBI Taxonomy" id="1246637"/>
    <lineage>
        <taxon>Bacteria</taxon>
        <taxon>Pseudomonadati</taxon>
        <taxon>Thermodesulfobacteriota</taxon>
        <taxon>Desulfobacteria</taxon>
        <taxon>Desulfobacterales</taxon>
        <taxon>Desulfobacteraceae</taxon>
        <taxon>Desulfamplus</taxon>
    </lineage>
</organism>
<dbReference type="Proteomes" id="UP000191931">
    <property type="component" value="Unassembled WGS sequence"/>
</dbReference>
<evidence type="ECO:0000313" key="5">
    <source>
        <dbReference type="Proteomes" id="UP000191931"/>
    </source>
</evidence>
<dbReference type="STRING" id="1246637.MTBBW1_2710003"/>
<sequence length="140" mass="16198">MDIKISFDCTNVNWDNVAKILKQVGMRHYAPHLHKKAFMNSYVTLFTYFDNQMIGFGRAISDGVYQAALYDIAVIPEYQNRGIGKIILRNIMDKLQGCNVILYASPGKEGFYIRHDFRRMKTGMANFINPDQKREMGFTD</sequence>
<feature type="domain" description="N-acetyltransferase" evidence="3">
    <location>
        <begin position="1"/>
        <end position="140"/>
    </location>
</feature>
<dbReference type="OrthoDB" id="9775804at2"/>
<reference evidence="4 5" key="1">
    <citation type="submission" date="2017-03" db="EMBL/GenBank/DDBJ databases">
        <authorList>
            <person name="Afonso C.L."/>
            <person name="Miller P.J."/>
            <person name="Scott M.A."/>
            <person name="Spackman E."/>
            <person name="Goraichik I."/>
            <person name="Dimitrov K.M."/>
            <person name="Suarez D.L."/>
            <person name="Swayne D.E."/>
        </authorList>
    </citation>
    <scope>NUCLEOTIDE SEQUENCE [LARGE SCALE GENOMIC DNA]</scope>
    <source>
        <strain evidence="4">PRJEB14757</strain>
    </source>
</reference>
<protein>
    <recommendedName>
        <fullName evidence="3">N-acetyltransferase domain-containing protein</fullName>
    </recommendedName>
</protein>
<keyword evidence="2" id="KW-0012">Acyltransferase</keyword>
<evidence type="ECO:0000256" key="2">
    <source>
        <dbReference type="ARBA" id="ARBA00023315"/>
    </source>
</evidence>
<name>A0A1W1HFB0_9BACT</name>
<dbReference type="InterPro" id="IPR000182">
    <property type="entry name" value="GNAT_dom"/>
</dbReference>
<dbReference type="EMBL" id="FWEV01000192">
    <property type="protein sequence ID" value="SLM31116.1"/>
    <property type="molecule type" value="Genomic_DNA"/>
</dbReference>
<dbReference type="InterPro" id="IPR016181">
    <property type="entry name" value="Acyl_CoA_acyltransferase"/>
</dbReference>
<dbReference type="CDD" id="cd04301">
    <property type="entry name" value="NAT_SF"/>
    <property type="match status" value="1"/>
</dbReference>
<keyword evidence="5" id="KW-1185">Reference proteome</keyword>
<dbReference type="PROSITE" id="PS51186">
    <property type="entry name" value="GNAT"/>
    <property type="match status" value="1"/>
</dbReference>
<proteinExistence type="predicted"/>
<dbReference type="RefSeq" id="WP_080809957.1">
    <property type="nucleotide sequence ID" value="NZ_LT828576.1"/>
</dbReference>
<dbReference type="GO" id="GO:0008080">
    <property type="term" value="F:N-acetyltransferase activity"/>
    <property type="evidence" value="ECO:0007669"/>
    <property type="project" value="InterPro"/>
</dbReference>
<dbReference type="PANTHER" id="PTHR43626:SF4">
    <property type="entry name" value="GCN5-RELATED N-ACETYLTRANSFERASE 2, CHLOROPLASTIC"/>
    <property type="match status" value="1"/>
</dbReference>
<accession>A0A1W1HFB0</accession>
<dbReference type="InterPro" id="IPR045039">
    <property type="entry name" value="NSI-like"/>
</dbReference>
<dbReference type="Pfam" id="PF13508">
    <property type="entry name" value="Acetyltransf_7"/>
    <property type="match status" value="1"/>
</dbReference>
<dbReference type="PANTHER" id="PTHR43626">
    <property type="entry name" value="ACYL-COA N-ACYLTRANSFERASE"/>
    <property type="match status" value="1"/>
</dbReference>
<dbReference type="AlphaFoldDB" id="A0A1W1HFB0"/>
<dbReference type="SUPFAM" id="SSF55729">
    <property type="entry name" value="Acyl-CoA N-acyltransferases (Nat)"/>
    <property type="match status" value="1"/>
</dbReference>
<evidence type="ECO:0000313" key="4">
    <source>
        <dbReference type="EMBL" id="SLM31116.1"/>
    </source>
</evidence>
<evidence type="ECO:0000256" key="1">
    <source>
        <dbReference type="ARBA" id="ARBA00022679"/>
    </source>
</evidence>
<gene>
    <name evidence="4" type="ORF">MTBBW1_2710003</name>
</gene>